<gene>
    <name evidence="1" type="ORF">O0R41_10935</name>
</gene>
<keyword evidence="2" id="KW-1185">Reference proteome</keyword>
<evidence type="ECO:0000313" key="1">
    <source>
        <dbReference type="EMBL" id="MDV5824112.1"/>
    </source>
</evidence>
<name>A0ABU3ZX81_9SPHN</name>
<accession>A0ABU3ZX81</accession>
<protein>
    <submittedName>
        <fullName evidence="1">DUF3606 domain-containing protein</fullName>
    </submittedName>
</protein>
<reference evidence="2" key="1">
    <citation type="journal article" date="2022" name="J Environ Chem Eng">
        <title>Biodegradation of petroleum oil using a constructed nonpathogenic and heavy metal-tolerant bacterial consortium isolated from marine sponges.</title>
        <authorList>
            <person name="Dechsakulwatana C."/>
            <person name="Rungsihiranrut A."/>
            <person name="Muangchinda C."/>
            <person name="Ningthoujam R."/>
            <person name="Klankeo P."/>
            <person name="Pinyakong O."/>
        </authorList>
    </citation>
    <scope>NUCLEOTIDE SEQUENCE [LARGE SCALE GENOMIC DNA]</scope>
    <source>
        <strain evidence="2">MO2-4</strain>
    </source>
</reference>
<organism evidence="1 2">
    <name type="scientific">Sphingobium naphthae</name>
    <dbReference type="NCBI Taxonomy" id="1886786"/>
    <lineage>
        <taxon>Bacteria</taxon>
        <taxon>Pseudomonadati</taxon>
        <taxon>Pseudomonadota</taxon>
        <taxon>Alphaproteobacteria</taxon>
        <taxon>Sphingomonadales</taxon>
        <taxon>Sphingomonadaceae</taxon>
        <taxon>Sphingobium</taxon>
    </lineage>
</organism>
<proteinExistence type="predicted"/>
<sequence length="59" mass="6745">MMDEEAPDRVMLSDEATCRYWVERFRVPRDELEEAVETVGDSPAAVAAYLNVDLLQKRG</sequence>
<dbReference type="InterPro" id="IPR022037">
    <property type="entry name" value="DUF3606"/>
</dbReference>
<evidence type="ECO:0000313" key="2">
    <source>
        <dbReference type="Proteomes" id="UP001185984"/>
    </source>
</evidence>
<dbReference type="EMBL" id="JAPTHD010000003">
    <property type="protein sequence ID" value="MDV5824112.1"/>
    <property type="molecule type" value="Genomic_DNA"/>
</dbReference>
<dbReference type="RefSeq" id="WP_228167518.1">
    <property type="nucleotide sequence ID" value="NZ_JAPTHD010000003.1"/>
</dbReference>
<dbReference type="Pfam" id="PF12244">
    <property type="entry name" value="DUF3606"/>
    <property type="match status" value="1"/>
</dbReference>
<dbReference type="Proteomes" id="UP001185984">
    <property type="component" value="Unassembled WGS sequence"/>
</dbReference>
<comment type="caution">
    <text evidence="1">The sequence shown here is derived from an EMBL/GenBank/DDBJ whole genome shotgun (WGS) entry which is preliminary data.</text>
</comment>